<dbReference type="OrthoDB" id="190812at2157"/>
<evidence type="ECO:0000313" key="1">
    <source>
        <dbReference type="EMBL" id="ARS90197.1"/>
    </source>
</evidence>
<name>A0A2Z2HX37_9EURY</name>
<proteinExistence type="predicted"/>
<evidence type="ECO:0000313" key="2">
    <source>
        <dbReference type="Proteomes" id="UP000250088"/>
    </source>
</evidence>
<dbReference type="Proteomes" id="UP000250088">
    <property type="component" value="Chromosome"/>
</dbReference>
<dbReference type="RefSeq" id="WP_086888574.1">
    <property type="nucleotide sequence ID" value="NZ_CP019893.1"/>
</dbReference>
<dbReference type="SUPFAM" id="SSF51182">
    <property type="entry name" value="RmlC-like cupins"/>
    <property type="match status" value="1"/>
</dbReference>
<dbReference type="AlphaFoldDB" id="A0A2Z2HX37"/>
<dbReference type="Gene3D" id="2.60.120.10">
    <property type="entry name" value="Jelly Rolls"/>
    <property type="match status" value="1"/>
</dbReference>
<evidence type="ECO:0008006" key="3">
    <source>
        <dbReference type="Google" id="ProtNLM"/>
    </source>
</evidence>
<protein>
    <recommendedName>
        <fullName evidence="3">Cupin 2 conserved barrel domain-containing protein</fullName>
    </recommendedName>
</protein>
<dbReference type="InterPro" id="IPR011051">
    <property type="entry name" value="RmlC_Cupin_sf"/>
</dbReference>
<reference evidence="2" key="1">
    <citation type="submission" date="2017-02" db="EMBL/GenBank/DDBJ databases">
        <title>Natronthermophilus aegyptiacus gen. nov.,sp. nov., an aerobic, extremely halophilic alkalithermophilic archaeon isolated from the athalassohaline Wadi An Natrun, Egypt.</title>
        <authorList>
            <person name="Zhao B."/>
        </authorList>
    </citation>
    <scope>NUCLEOTIDE SEQUENCE [LARGE SCALE GENOMIC DNA]</scope>
    <source>
        <strain evidence="2">JW/NM-HA 15</strain>
    </source>
</reference>
<dbReference type="GeneID" id="32894611"/>
<gene>
    <name evidence="1" type="ORF">B1756_10995</name>
</gene>
<dbReference type="EMBL" id="CP019893">
    <property type="protein sequence ID" value="ARS90197.1"/>
    <property type="molecule type" value="Genomic_DNA"/>
</dbReference>
<keyword evidence="2" id="KW-1185">Reference proteome</keyword>
<dbReference type="InterPro" id="IPR014710">
    <property type="entry name" value="RmlC-like_jellyroll"/>
</dbReference>
<accession>A0A2Z2HX37</accession>
<organism evidence="1 2">
    <name type="scientific">Natrarchaeobaculum aegyptiacum</name>
    <dbReference type="NCBI Taxonomy" id="745377"/>
    <lineage>
        <taxon>Archaea</taxon>
        <taxon>Methanobacteriati</taxon>
        <taxon>Methanobacteriota</taxon>
        <taxon>Stenosarchaea group</taxon>
        <taxon>Halobacteria</taxon>
        <taxon>Halobacteriales</taxon>
        <taxon>Natrialbaceae</taxon>
        <taxon>Natrarchaeobaculum</taxon>
    </lineage>
</organism>
<sequence length="182" mass="20415">MAENPVAEKDYGVLPKQQAFKVHAPDAPDLVEGVGDNLKTVHSVMLTNDIYVTWTTGQPGDVFPVHSHMPEMYQILTTIKGRCVWYYKDNDGNEQSIEAGPGDVVYLPGGAENRVEVIGDEEHIHIGSYPRVRVPRVEQLTGVVPDEVENPKDFRVGVDFDNVRDEYHEIHDDSFTEADHDS</sequence>
<dbReference type="KEGG" id="naj:B1756_10995"/>